<dbReference type="eggNOG" id="KOG2841">
    <property type="taxonomic scope" value="Eukaryota"/>
</dbReference>
<keyword evidence="5" id="KW-0234">DNA repair</keyword>
<evidence type="ECO:0000256" key="2">
    <source>
        <dbReference type="ARBA" id="ARBA00008283"/>
    </source>
</evidence>
<evidence type="ECO:0000256" key="4">
    <source>
        <dbReference type="ARBA" id="ARBA00023125"/>
    </source>
</evidence>
<dbReference type="STRING" id="985895.E4ZMH1"/>
<feature type="region of interest" description="Disordered" evidence="7">
    <location>
        <begin position="240"/>
        <end position="274"/>
    </location>
</feature>
<dbReference type="Pfam" id="PF03834">
    <property type="entry name" value="Rad10"/>
    <property type="match status" value="1"/>
</dbReference>
<feature type="compositionally biased region" description="Basic and acidic residues" evidence="7">
    <location>
        <begin position="324"/>
        <end position="333"/>
    </location>
</feature>
<dbReference type="InterPro" id="IPR004579">
    <property type="entry name" value="ERCC1/RAD10/SWI10"/>
</dbReference>
<name>E4ZMH1_LEPMJ</name>
<dbReference type="PANTHER" id="PTHR12749:SF0">
    <property type="entry name" value="DNA EXCISION REPAIR PROTEIN ERCC-1"/>
    <property type="match status" value="1"/>
</dbReference>
<dbReference type="GO" id="GO:0006302">
    <property type="term" value="P:double-strand break repair"/>
    <property type="evidence" value="ECO:0007669"/>
    <property type="project" value="UniProtKB-ARBA"/>
</dbReference>
<dbReference type="GeneID" id="13286939"/>
<dbReference type="VEuPathDB" id="FungiDB:LEMA_P055460.1"/>
<evidence type="ECO:0000259" key="8">
    <source>
        <dbReference type="Pfam" id="PF03834"/>
    </source>
</evidence>
<dbReference type="FunFam" id="3.40.50.10130:FF:000001">
    <property type="entry name" value="DNA excision repair protein ERCC-1"/>
    <property type="match status" value="1"/>
</dbReference>
<dbReference type="InterPro" id="IPR010994">
    <property type="entry name" value="RuvA_2-like"/>
</dbReference>
<dbReference type="InterPro" id="IPR047260">
    <property type="entry name" value="ERCC1-like_central_dom"/>
</dbReference>
<evidence type="ECO:0000256" key="1">
    <source>
        <dbReference type="ARBA" id="ARBA00004123"/>
    </source>
</evidence>
<evidence type="ECO:0000256" key="7">
    <source>
        <dbReference type="SAM" id="MobiDB-lite"/>
    </source>
</evidence>
<dbReference type="Gene3D" id="3.40.50.10130">
    <property type="match status" value="1"/>
</dbReference>
<dbReference type="Gene3D" id="1.10.150.20">
    <property type="entry name" value="5' to 3' exonuclease, C-terminal subdomain"/>
    <property type="match status" value="1"/>
</dbReference>
<dbReference type="OrthoDB" id="10262814at2759"/>
<evidence type="ECO:0000256" key="6">
    <source>
        <dbReference type="ARBA" id="ARBA00023242"/>
    </source>
</evidence>
<dbReference type="GO" id="GO:0000110">
    <property type="term" value="C:nucleotide-excision repair factor 1 complex"/>
    <property type="evidence" value="ECO:0007669"/>
    <property type="project" value="TreeGrafter"/>
</dbReference>
<dbReference type="CDD" id="cd22325">
    <property type="entry name" value="ERCC1_C-like"/>
    <property type="match status" value="1"/>
</dbReference>
<organism evidence="10">
    <name type="scientific">Leptosphaeria maculans (strain JN3 / isolate v23.1.3 / race Av1-4-5-6-7-8)</name>
    <name type="common">Blackleg fungus</name>
    <name type="synonym">Phoma lingam</name>
    <dbReference type="NCBI Taxonomy" id="985895"/>
    <lineage>
        <taxon>Eukaryota</taxon>
        <taxon>Fungi</taxon>
        <taxon>Dikarya</taxon>
        <taxon>Ascomycota</taxon>
        <taxon>Pezizomycotina</taxon>
        <taxon>Dothideomycetes</taxon>
        <taxon>Pleosporomycetidae</taxon>
        <taxon>Pleosporales</taxon>
        <taxon>Pleosporineae</taxon>
        <taxon>Leptosphaeriaceae</taxon>
        <taxon>Plenodomus</taxon>
        <taxon>Plenodomus lingam/Leptosphaeria maculans species complex</taxon>
    </lineage>
</organism>
<dbReference type="SUPFAM" id="SSF52980">
    <property type="entry name" value="Restriction endonuclease-like"/>
    <property type="match status" value="1"/>
</dbReference>
<feature type="region of interest" description="Disordered" evidence="7">
    <location>
        <begin position="1"/>
        <end position="46"/>
    </location>
</feature>
<feature type="domain" description="ERCC1-like central" evidence="8">
    <location>
        <begin position="40"/>
        <end position="153"/>
    </location>
</feature>
<dbReference type="OMA" id="LCWSANE"/>
<dbReference type="AlphaFoldDB" id="E4ZMH1"/>
<feature type="compositionally biased region" description="Low complexity" evidence="7">
    <location>
        <begin position="1"/>
        <end position="22"/>
    </location>
</feature>
<keyword evidence="10" id="KW-1185">Reference proteome</keyword>
<dbReference type="GO" id="GO:0003684">
    <property type="term" value="F:damaged DNA binding"/>
    <property type="evidence" value="ECO:0007669"/>
    <property type="project" value="InterPro"/>
</dbReference>
<feature type="region of interest" description="Disordered" evidence="7">
    <location>
        <begin position="293"/>
        <end position="353"/>
    </location>
</feature>
<keyword evidence="4" id="KW-0238">DNA-binding</keyword>
<dbReference type="InParanoid" id="E4ZMH1"/>
<dbReference type="PANTHER" id="PTHR12749">
    <property type="entry name" value="EXCISION REPAIR CROSS-COMPLEMENTING 1 ERCC1"/>
    <property type="match status" value="1"/>
</dbReference>
<reference evidence="10" key="1">
    <citation type="journal article" date="2011" name="Nat. Commun.">
        <title>Effector diversification within compartments of the Leptosphaeria maculans genome affected by Repeat-Induced Point mutations.</title>
        <authorList>
            <person name="Rouxel T."/>
            <person name="Grandaubert J."/>
            <person name="Hane J.K."/>
            <person name="Hoede C."/>
            <person name="van de Wouw A.P."/>
            <person name="Couloux A."/>
            <person name="Dominguez V."/>
            <person name="Anthouard V."/>
            <person name="Bally P."/>
            <person name="Bourras S."/>
            <person name="Cozijnsen A.J."/>
            <person name="Ciuffetti L.M."/>
            <person name="Degrave A."/>
            <person name="Dilmaghani A."/>
            <person name="Duret L."/>
            <person name="Fudal I."/>
            <person name="Goodwin S.B."/>
            <person name="Gout L."/>
            <person name="Glaser N."/>
            <person name="Linglin J."/>
            <person name="Kema G.H.J."/>
            <person name="Lapalu N."/>
            <person name="Lawrence C.B."/>
            <person name="May K."/>
            <person name="Meyer M."/>
            <person name="Ollivier B."/>
            <person name="Poulain J."/>
            <person name="Schoch C.L."/>
            <person name="Simon A."/>
            <person name="Spatafora J.W."/>
            <person name="Stachowiak A."/>
            <person name="Turgeon B.G."/>
            <person name="Tyler B.M."/>
            <person name="Vincent D."/>
            <person name="Weissenbach J."/>
            <person name="Amselem J."/>
            <person name="Quesneville H."/>
            <person name="Oliver R.P."/>
            <person name="Wincker P."/>
            <person name="Balesdent M.-H."/>
            <person name="Howlett B.J."/>
        </authorList>
    </citation>
    <scope>NUCLEOTIDE SEQUENCE [LARGE SCALE GENOMIC DNA]</scope>
    <source>
        <strain evidence="10">JN3 / isolate v23.1.3 / race Av1-4-5-6-7-8</strain>
    </source>
</reference>
<gene>
    <name evidence="9" type="ORF">LEMA_P055460.1</name>
</gene>
<accession>E4ZMH1</accession>
<dbReference type="HOGENOM" id="CLU_353033_0_0_1"/>
<evidence type="ECO:0000256" key="5">
    <source>
        <dbReference type="ARBA" id="ARBA00023204"/>
    </source>
</evidence>
<evidence type="ECO:0000313" key="9">
    <source>
        <dbReference type="EMBL" id="CBX92840.1"/>
    </source>
</evidence>
<keyword evidence="3" id="KW-0227">DNA damage</keyword>
<dbReference type="GO" id="GO:0003697">
    <property type="term" value="F:single-stranded DNA binding"/>
    <property type="evidence" value="ECO:0007669"/>
    <property type="project" value="TreeGrafter"/>
</dbReference>
<dbReference type="NCBIfam" id="TIGR00597">
    <property type="entry name" value="rad10"/>
    <property type="match status" value="1"/>
</dbReference>
<evidence type="ECO:0000313" key="10">
    <source>
        <dbReference type="Proteomes" id="UP000002668"/>
    </source>
</evidence>
<dbReference type="InterPro" id="IPR011335">
    <property type="entry name" value="Restrct_endonuc-II-like"/>
</dbReference>
<dbReference type="SUPFAM" id="SSF47781">
    <property type="entry name" value="RuvA domain 2-like"/>
    <property type="match status" value="1"/>
</dbReference>
<dbReference type="GO" id="GO:0070522">
    <property type="term" value="C:ERCC4-ERCC1 complex"/>
    <property type="evidence" value="ECO:0007669"/>
    <property type="project" value="TreeGrafter"/>
</dbReference>
<sequence length="796" mass="89843">MAPSANTTPANTTTPAVVSTAAKVQQPKPQALPSRSGPSSILVSPRQKGNPILNNVRAVAWEYSDIPADYVVGATTCALFLSLKYHRLHPEYIYNRIRDLKGQYSLRILLTMVDIENHEEPLRELSKTSIVNNVTVMLCWSANEAGRYLEQFKIFENAAPTSIRAHQSGSYAEKMVDFITAPRSINKTDAVGLVSNFGSIRTAINATPEEIGLIAGWGDKKVQRWHNAVREPFRVKKAARRVLSREDTRATMSGNESMAEGSDPTPRDTASDTAHGRVGEAVPLAMEMQTTPLDTSASDADKRPAHRPADPVNPLQAAADDEDAIRHVEREQTTTKQSQSETSHAMKRKQADEHVSEAVMAALNKLRNNYLDLSDLKAVRQATRALGHNSSLALFRSIVACARYQGLSAYENVANHPSYSKCVQEIVFDGSSFVENFAKCADLYFRAQMNFPELDASSPLYGRTRWKRYQMLYQEQQDLKASGVLLQTLKRGLDRMPNVTSVVYSPHARLLSTERKDMRDIVPVGFICYPTAHSRRAYTTPDHAFRYLMEAIFLSNLTSIRRLKVESVLESVWKKEPATEFSSEMFDLPTEAVMQAGRHLFRNLTDIELNMALRDFNFEHMRPAAQRTFVPFESRWSNLAELLATAKDLQHLTLDVTMTQFNDDQCLDIKRLLYHQSKGQTWAKLQTMSLGGLHARQSDWIDLVKDHSGTLKSLTFRRCRMVSGFWVEVVNEVVCNSTISSFVLDLVDEPYLLWAQTDRAQWQYEGHLVMEDGGRNFVDTNPMKKSLYSFRSRLVE</sequence>
<dbReference type="Proteomes" id="UP000002668">
    <property type="component" value="Genome"/>
</dbReference>
<keyword evidence="6" id="KW-0539">Nucleus</keyword>
<feature type="compositionally biased region" description="Low complexity" evidence="7">
    <location>
        <begin position="334"/>
        <end position="343"/>
    </location>
</feature>
<comment type="similarity">
    <text evidence="2">Belongs to the ERCC1/RAD10/SWI10 family.</text>
</comment>
<evidence type="ECO:0000256" key="3">
    <source>
        <dbReference type="ARBA" id="ARBA00022763"/>
    </source>
</evidence>
<dbReference type="GO" id="GO:0006312">
    <property type="term" value="P:mitotic recombination"/>
    <property type="evidence" value="ECO:0007669"/>
    <property type="project" value="TreeGrafter"/>
</dbReference>
<feature type="compositionally biased region" description="Basic and acidic residues" evidence="7">
    <location>
        <begin position="265"/>
        <end position="274"/>
    </location>
</feature>
<dbReference type="GO" id="GO:0070914">
    <property type="term" value="P:UV-damage excision repair"/>
    <property type="evidence" value="ECO:0007669"/>
    <property type="project" value="TreeGrafter"/>
</dbReference>
<proteinExistence type="inferred from homology"/>
<comment type="subcellular location">
    <subcellularLocation>
        <location evidence="1">Nucleus</location>
    </subcellularLocation>
</comment>
<dbReference type="EMBL" id="FP929094">
    <property type="protein sequence ID" value="CBX92840.1"/>
    <property type="molecule type" value="Genomic_DNA"/>
</dbReference>
<protein>
    <recommendedName>
        <fullName evidence="8">ERCC1-like central domain-containing protein</fullName>
    </recommendedName>
</protein>
<feature type="compositionally biased region" description="Basic and acidic residues" evidence="7">
    <location>
        <begin position="299"/>
        <end position="309"/>
    </location>
</feature>